<comment type="caution">
    <text evidence="1">The sequence shown here is derived from an EMBL/GenBank/DDBJ whole genome shotgun (WGS) entry which is preliminary data.</text>
</comment>
<sequence>GTLVARARERAKEKYDQFVIDWGDEAASLEDLSKFIADQGVDLPFKQDAWQLFQSARGVARGRIFIEEMAFTGEGRPIGPSLEELLKPVRKSRDDFARYVLARQALHRASRKEGFNPGATSADLQVEIDEQIAAHPEFEEVHDKLQVWLKQARDWAKERSPSMAPIIDRFEEAGEYLTLRRDIDPKLLPAGVKTRTLGRLSKGGSWAGYLDPIEQTGITVSMMLKMAETKGIQDAVAAMARRPDIRGLGAWVVPIEVPTEIHKEYAQTAVEALQRLGIETADLTDEEKTLVATFFTPATNIDGQPVFTSVNPETGKAEWFLVTKPAVMEALEGLDPVDVRALERFTMD</sequence>
<reference evidence="1" key="1">
    <citation type="journal article" date="2015" name="Nature">
        <title>Complex archaea that bridge the gap between prokaryotes and eukaryotes.</title>
        <authorList>
            <person name="Spang A."/>
            <person name="Saw J.H."/>
            <person name="Jorgensen S.L."/>
            <person name="Zaremba-Niedzwiedzka K."/>
            <person name="Martijn J."/>
            <person name="Lind A.E."/>
            <person name="van Eijk R."/>
            <person name="Schleper C."/>
            <person name="Guy L."/>
            <person name="Ettema T.J."/>
        </authorList>
    </citation>
    <scope>NUCLEOTIDE SEQUENCE</scope>
</reference>
<dbReference type="AlphaFoldDB" id="A0A0F8Z3Q6"/>
<protein>
    <submittedName>
        <fullName evidence="1">Uncharacterized protein</fullName>
    </submittedName>
</protein>
<dbReference type="EMBL" id="LAZR01065850">
    <property type="protein sequence ID" value="KKK54721.1"/>
    <property type="molecule type" value="Genomic_DNA"/>
</dbReference>
<feature type="non-terminal residue" evidence="1">
    <location>
        <position position="348"/>
    </location>
</feature>
<organism evidence="1">
    <name type="scientific">marine sediment metagenome</name>
    <dbReference type="NCBI Taxonomy" id="412755"/>
    <lineage>
        <taxon>unclassified sequences</taxon>
        <taxon>metagenomes</taxon>
        <taxon>ecological metagenomes</taxon>
    </lineage>
</organism>
<name>A0A0F8Z3Q6_9ZZZZ</name>
<accession>A0A0F8Z3Q6</accession>
<evidence type="ECO:0000313" key="1">
    <source>
        <dbReference type="EMBL" id="KKK54721.1"/>
    </source>
</evidence>
<gene>
    <name evidence="1" type="ORF">LCGC14_3081850</name>
</gene>
<feature type="non-terminal residue" evidence="1">
    <location>
        <position position="1"/>
    </location>
</feature>
<proteinExistence type="predicted"/>